<comment type="subcellular location">
    <subcellularLocation>
        <location evidence="1">Cell membrane</location>
        <topology evidence="1">Peripheral membrane protein</topology>
    </subcellularLocation>
</comment>
<dbReference type="Pfam" id="PF00005">
    <property type="entry name" value="ABC_tran"/>
    <property type="match status" value="1"/>
</dbReference>
<dbReference type="Gene3D" id="3.40.50.300">
    <property type="entry name" value="P-loop containing nucleotide triphosphate hydrolases"/>
    <property type="match status" value="1"/>
</dbReference>
<sequence length="281" mass="31549">MDENMITCRDLSYEYQGSSENKIKLALENITLEVKKGEFLVILGRNGSGKSTVAKLMNALLTPSSGKMYIDGLDTSKEENVWKVRNKAGMVFQNPDNQIVATIVEEDVAFGPENLGVPSEEIRKRVDQSLKRVNMYEYRRHAPHLLSGGQKQRVAIAGVLAMMPECIIFDESTAMLDPSGRKEVMNTIKDLNKNYGITIIFITHYMEEAAEADRIIVIDEGKLALEGSPRTVFSQVEKMKSLGLDVPQVTELSYELRRNGVNLSKDILTIDEMVNELCQLR</sequence>
<dbReference type="InterPro" id="IPR003439">
    <property type="entry name" value="ABC_transporter-like_ATP-bd"/>
</dbReference>
<organism evidence="10 11">
    <name type="scientific">Clostridium fermenticellae</name>
    <dbReference type="NCBI Taxonomy" id="2068654"/>
    <lineage>
        <taxon>Bacteria</taxon>
        <taxon>Bacillati</taxon>
        <taxon>Bacillota</taxon>
        <taxon>Clostridia</taxon>
        <taxon>Eubacteriales</taxon>
        <taxon>Clostridiaceae</taxon>
        <taxon>Clostridium</taxon>
    </lineage>
</organism>
<dbReference type="FunFam" id="3.40.50.300:FF:000224">
    <property type="entry name" value="Energy-coupling factor transporter ATP-binding protein EcfA"/>
    <property type="match status" value="1"/>
</dbReference>
<dbReference type="SMART" id="SM00382">
    <property type="entry name" value="AAA"/>
    <property type="match status" value="1"/>
</dbReference>
<dbReference type="NCBIfam" id="NF010167">
    <property type="entry name" value="PRK13648.1"/>
    <property type="match status" value="1"/>
</dbReference>
<keyword evidence="8" id="KW-0472">Membrane</keyword>
<evidence type="ECO:0000256" key="2">
    <source>
        <dbReference type="ARBA" id="ARBA00005417"/>
    </source>
</evidence>
<dbReference type="KEGG" id="cfer:D4Z93_01465"/>
<dbReference type="RefSeq" id="WP_119969991.1">
    <property type="nucleotide sequence ID" value="NZ_CP032416.1"/>
</dbReference>
<name>A0A386H0S4_9CLOT</name>
<evidence type="ECO:0000256" key="3">
    <source>
        <dbReference type="ARBA" id="ARBA00022448"/>
    </source>
</evidence>
<proteinExistence type="inferred from homology"/>
<dbReference type="CDD" id="cd03225">
    <property type="entry name" value="ABC_cobalt_CbiO_domain1"/>
    <property type="match status" value="1"/>
</dbReference>
<keyword evidence="4" id="KW-1003">Cell membrane</keyword>
<evidence type="ECO:0000256" key="6">
    <source>
        <dbReference type="ARBA" id="ARBA00022840"/>
    </source>
</evidence>
<evidence type="ECO:0000313" key="10">
    <source>
        <dbReference type="EMBL" id="AYD39282.1"/>
    </source>
</evidence>
<evidence type="ECO:0000259" key="9">
    <source>
        <dbReference type="PROSITE" id="PS50893"/>
    </source>
</evidence>
<dbReference type="NCBIfam" id="TIGR04520">
    <property type="entry name" value="ECF_ATPase_1"/>
    <property type="match status" value="1"/>
</dbReference>
<keyword evidence="5" id="KW-0547">Nucleotide-binding</keyword>
<keyword evidence="6" id="KW-0067">ATP-binding</keyword>
<dbReference type="SUPFAM" id="SSF52540">
    <property type="entry name" value="P-loop containing nucleoside triphosphate hydrolases"/>
    <property type="match status" value="1"/>
</dbReference>
<dbReference type="GO" id="GO:0043190">
    <property type="term" value="C:ATP-binding cassette (ABC) transporter complex"/>
    <property type="evidence" value="ECO:0007669"/>
    <property type="project" value="TreeGrafter"/>
</dbReference>
<reference evidence="10 11" key="1">
    <citation type="journal article" date="2019" name="Int. J. Syst. Evol. Microbiol.">
        <title>Clostridium fermenticellae sp. nov., isolated from the mud in a fermentation cellar for the production of the Chinese liquor, baijiu.</title>
        <authorList>
            <person name="Xu P.X."/>
            <person name="Chai L.J."/>
            <person name="Qiu T."/>
            <person name="Zhang X.J."/>
            <person name="Lu Z.M."/>
            <person name="Xiao C."/>
            <person name="Wang S.T."/>
            <person name="Shen C.H."/>
            <person name="Shi J.S."/>
            <person name="Xu Z.H."/>
        </authorList>
    </citation>
    <scope>NUCLEOTIDE SEQUENCE [LARGE SCALE GENOMIC DNA]</scope>
    <source>
        <strain evidence="10 11">JN500901</strain>
    </source>
</reference>
<keyword evidence="3" id="KW-0813">Transport</keyword>
<dbReference type="InterPro" id="IPR050095">
    <property type="entry name" value="ECF_ABC_transporter_ATP-bd"/>
</dbReference>
<evidence type="ECO:0000256" key="5">
    <source>
        <dbReference type="ARBA" id="ARBA00022741"/>
    </source>
</evidence>
<dbReference type="InterPro" id="IPR017871">
    <property type="entry name" value="ABC_transporter-like_CS"/>
</dbReference>
<evidence type="ECO:0000256" key="8">
    <source>
        <dbReference type="ARBA" id="ARBA00023136"/>
    </source>
</evidence>
<dbReference type="PROSITE" id="PS00211">
    <property type="entry name" value="ABC_TRANSPORTER_1"/>
    <property type="match status" value="1"/>
</dbReference>
<dbReference type="PANTHER" id="PTHR43553:SF24">
    <property type="entry name" value="ENERGY-COUPLING FACTOR TRANSPORTER ATP-BINDING PROTEIN ECFA1"/>
    <property type="match status" value="1"/>
</dbReference>
<dbReference type="AlphaFoldDB" id="A0A386H0S4"/>
<dbReference type="InterPro" id="IPR027417">
    <property type="entry name" value="P-loop_NTPase"/>
</dbReference>
<dbReference type="PANTHER" id="PTHR43553">
    <property type="entry name" value="HEAVY METAL TRANSPORTER"/>
    <property type="match status" value="1"/>
</dbReference>
<evidence type="ECO:0000313" key="11">
    <source>
        <dbReference type="Proteomes" id="UP000266301"/>
    </source>
</evidence>
<evidence type="ECO:0000256" key="1">
    <source>
        <dbReference type="ARBA" id="ARBA00004202"/>
    </source>
</evidence>
<dbReference type="GO" id="GO:0016887">
    <property type="term" value="F:ATP hydrolysis activity"/>
    <property type="evidence" value="ECO:0007669"/>
    <property type="project" value="InterPro"/>
</dbReference>
<dbReference type="GO" id="GO:0005524">
    <property type="term" value="F:ATP binding"/>
    <property type="evidence" value="ECO:0007669"/>
    <property type="project" value="UniProtKB-KW"/>
</dbReference>
<dbReference type="OrthoDB" id="9784332at2"/>
<dbReference type="GO" id="GO:0042626">
    <property type="term" value="F:ATPase-coupled transmembrane transporter activity"/>
    <property type="evidence" value="ECO:0007669"/>
    <property type="project" value="TreeGrafter"/>
</dbReference>
<dbReference type="InterPro" id="IPR003593">
    <property type="entry name" value="AAA+_ATPase"/>
</dbReference>
<dbReference type="Proteomes" id="UP000266301">
    <property type="component" value="Chromosome"/>
</dbReference>
<dbReference type="InterPro" id="IPR015856">
    <property type="entry name" value="ABC_transpr_CbiO/EcfA_su"/>
</dbReference>
<comment type="similarity">
    <text evidence="2">Belongs to the ABC transporter superfamily.</text>
</comment>
<gene>
    <name evidence="10" type="ORF">D4Z93_01465</name>
</gene>
<dbReference type="EMBL" id="CP032416">
    <property type="protein sequence ID" value="AYD39282.1"/>
    <property type="molecule type" value="Genomic_DNA"/>
</dbReference>
<protein>
    <submittedName>
        <fullName evidence="10">Energy-coupling factor transporter ATPase</fullName>
    </submittedName>
</protein>
<evidence type="ECO:0000256" key="7">
    <source>
        <dbReference type="ARBA" id="ARBA00022967"/>
    </source>
</evidence>
<keyword evidence="7" id="KW-1278">Translocase</keyword>
<feature type="domain" description="ABC transporter" evidence="9">
    <location>
        <begin position="6"/>
        <end position="245"/>
    </location>
</feature>
<accession>A0A386H0S4</accession>
<dbReference type="PROSITE" id="PS50893">
    <property type="entry name" value="ABC_TRANSPORTER_2"/>
    <property type="match status" value="1"/>
</dbReference>
<keyword evidence="11" id="KW-1185">Reference proteome</keyword>
<dbReference type="InterPro" id="IPR030947">
    <property type="entry name" value="EcfA_1"/>
</dbReference>
<evidence type="ECO:0000256" key="4">
    <source>
        <dbReference type="ARBA" id="ARBA00022475"/>
    </source>
</evidence>